<dbReference type="PANTHER" id="PTHR25462:SF296">
    <property type="entry name" value="MEIOTIC P26, ISOFORM F"/>
    <property type="match status" value="1"/>
</dbReference>
<evidence type="ECO:0000256" key="6">
    <source>
        <dbReference type="ARBA" id="ARBA00022833"/>
    </source>
</evidence>
<dbReference type="PANTHER" id="PTHR25462">
    <property type="entry name" value="BONUS, ISOFORM C-RELATED"/>
    <property type="match status" value="1"/>
</dbReference>
<dbReference type="PROSITE" id="PS00518">
    <property type="entry name" value="ZF_RING_1"/>
    <property type="match status" value="1"/>
</dbReference>
<keyword evidence="6" id="KW-0862">Zinc</keyword>
<evidence type="ECO:0000256" key="5">
    <source>
        <dbReference type="ARBA" id="ARBA00022786"/>
    </source>
</evidence>
<dbReference type="PROSITE" id="PS50089">
    <property type="entry name" value="ZF_RING_2"/>
    <property type="match status" value="1"/>
</dbReference>
<dbReference type="InterPro" id="IPR001258">
    <property type="entry name" value="NHL_repeat"/>
</dbReference>
<sequence length="747" mass="82807">MATNWSSSSGLLKLEEQLTCLVCHDHYTNPKTLPCLHSFCEHCLEGLPLDKKNETYYLSCPTCCHCTELPEEGSRAFPVAFHLINLKDIYSVIKKVADPQQVTCDNCTTANATGYCKDCSKFFCTECDEVHKKWGPTSSHQLTSLDEVTAFVSSNPQLLSPVIQEATLTCSTHNKKLKLYCETCDSVICRDCTVRTHKNHEYDLVSASYTKHCPELEGSLNPVKGKIETLKKVLSALTEREGEIRERGEGVLAEIHEMVEEMINVLHQSERKLTEQAKRVIDDKLKVLSEQMKSAEMSLSLLEDVEDYVEQSLRTGNPQQVLKSKKQMMERMSEVTAQINVEELLPKEKADFILSKKMKLPFHIGDIVSLQQCQVKQIDRITSTGKSFSFSISIEEPDSSLLSVPLSSLRCSLVPVRKGKPIHTTVTTGTDPGVYRIQCNPSASCTHIVKVQVLDVHLDDTSLVIPFNPYLDNIIPIYCVAELIGPWGIAVNDESHNIIITEHWNNCVTILDREGKKVKLLGGKGGSGNVKFPSPRGIAITPDKCILVCDNHRIQKISMDGYLITSVGEEGNGPLQFNIPAGIAISPITGQVYVADRANHRIQVLNPDLTFSHSFGSEGSANGQLSYPRHIAIDSQGLVYVADSGNHRIQKFSLDGQFVAQFGIKGSGPGQLNGPFGITIDTGATGLVYVSEWNNSRISVFTSDGLFINSFGKNDSTYQFYHPYGLAFDKAGFLYVCDDYNSRLVVY</sequence>
<dbReference type="InterPro" id="IPR000033">
    <property type="entry name" value="LDLR_classB_rpt"/>
</dbReference>
<dbReference type="InParanoid" id="A0A1X7U7S8"/>
<proteinExistence type="predicted"/>
<dbReference type="SUPFAM" id="SSF57850">
    <property type="entry name" value="RING/U-box"/>
    <property type="match status" value="1"/>
</dbReference>
<dbReference type="Pfam" id="PF01436">
    <property type="entry name" value="NHL"/>
    <property type="match status" value="2"/>
</dbReference>
<evidence type="ECO:0000313" key="11">
    <source>
        <dbReference type="EnsemblMetazoa" id="Aqu2.1.23708_001"/>
    </source>
</evidence>
<feature type="domain" description="B box-type" evidence="10">
    <location>
        <begin position="99"/>
        <end position="145"/>
    </location>
</feature>
<dbReference type="OMA" id="NICIVNE"/>
<dbReference type="InterPro" id="IPR047153">
    <property type="entry name" value="TRIM45/56/19-like"/>
</dbReference>
<protein>
    <submittedName>
        <fullName evidence="11">Uncharacterized protein</fullName>
    </submittedName>
</protein>
<keyword evidence="3" id="KW-0677">Repeat</keyword>
<dbReference type="Pfam" id="PF00643">
    <property type="entry name" value="zf-B_box"/>
    <property type="match status" value="2"/>
</dbReference>
<keyword evidence="4 7" id="KW-0863">Zinc-finger</keyword>
<accession>A0A1X7U7S8</accession>
<evidence type="ECO:0000256" key="1">
    <source>
        <dbReference type="ARBA" id="ARBA00022553"/>
    </source>
</evidence>
<dbReference type="Pfam" id="PF13445">
    <property type="entry name" value="zf-RING_UBOX"/>
    <property type="match status" value="1"/>
</dbReference>
<dbReference type="Gene3D" id="3.30.160.60">
    <property type="entry name" value="Classic Zinc Finger"/>
    <property type="match status" value="1"/>
</dbReference>
<dbReference type="InterPro" id="IPR013083">
    <property type="entry name" value="Znf_RING/FYVE/PHD"/>
</dbReference>
<evidence type="ECO:0000256" key="8">
    <source>
        <dbReference type="PROSITE-ProRule" id="PRU00504"/>
    </source>
</evidence>
<dbReference type="CDD" id="cd19757">
    <property type="entry name" value="Bbox1"/>
    <property type="match status" value="1"/>
</dbReference>
<reference evidence="11" key="1">
    <citation type="submission" date="2017-05" db="UniProtKB">
        <authorList>
            <consortium name="EnsemblMetazoa"/>
        </authorList>
    </citation>
    <scope>IDENTIFICATION</scope>
</reference>
<dbReference type="PROSITE" id="PS50119">
    <property type="entry name" value="ZF_BBOX"/>
    <property type="match status" value="2"/>
</dbReference>
<dbReference type="eggNOG" id="KOG2177">
    <property type="taxonomic scope" value="Eukaryota"/>
</dbReference>
<dbReference type="InterPro" id="IPR000315">
    <property type="entry name" value="Znf_B-box"/>
</dbReference>
<evidence type="ECO:0000256" key="2">
    <source>
        <dbReference type="ARBA" id="ARBA00022723"/>
    </source>
</evidence>
<feature type="domain" description="RING-type" evidence="9">
    <location>
        <begin position="20"/>
        <end position="63"/>
    </location>
</feature>
<feature type="repeat" description="NHL" evidence="8">
    <location>
        <begin position="612"/>
        <end position="655"/>
    </location>
</feature>
<dbReference type="InterPro" id="IPR003649">
    <property type="entry name" value="Bbox_C"/>
</dbReference>
<dbReference type="OrthoDB" id="6018112at2759"/>
<dbReference type="SMART" id="SM00184">
    <property type="entry name" value="RING"/>
    <property type="match status" value="1"/>
</dbReference>
<dbReference type="InterPro" id="IPR017907">
    <property type="entry name" value="Znf_RING_CS"/>
</dbReference>
<dbReference type="SMART" id="SM00502">
    <property type="entry name" value="BBC"/>
    <property type="match status" value="1"/>
</dbReference>
<dbReference type="CDD" id="cd05819">
    <property type="entry name" value="NHL"/>
    <property type="match status" value="1"/>
</dbReference>
<evidence type="ECO:0000259" key="9">
    <source>
        <dbReference type="PROSITE" id="PS50089"/>
    </source>
</evidence>
<evidence type="ECO:0000256" key="7">
    <source>
        <dbReference type="PROSITE-ProRule" id="PRU00024"/>
    </source>
</evidence>
<keyword evidence="1" id="KW-0597">Phosphoprotein</keyword>
<dbReference type="Gene3D" id="3.30.40.10">
    <property type="entry name" value="Zinc/RING finger domain, C3HC4 (zinc finger)"/>
    <property type="match status" value="1"/>
</dbReference>
<organism evidence="11">
    <name type="scientific">Amphimedon queenslandica</name>
    <name type="common">Sponge</name>
    <dbReference type="NCBI Taxonomy" id="400682"/>
    <lineage>
        <taxon>Eukaryota</taxon>
        <taxon>Metazoa</taxon>
        <taxon>Porifera</taxon>
        <taxon>Demospongiae</taxon>
        <taxon>Heteroscleromorpha</taxon>
        <taxon>Haplosclerida</taxon>
        <taxon>Niphatidae</taxon>
        <taxon>Amphimedon</taxon>
    </lineage>
</organism>
<dbReference type="InterPro" id="IPR011042">
    <property type="entry name" value="6-blade_b-propeller_TolB-like"/>
</dbReference>
<dbReference type="SUPFAM" id="SSF57845">
    <property type="entry name" value="B-box zinc-binding domain"/>
    <property type="match status" value="1"/>
</dbReference>
<evidence type="ECO:0000256" key="4">
    <source>
        <dbReference type="ARBA" id="ARBA00022771"/>
    </source>
</evidence>
<keyword evidence="5" id="KW-0833">Ubl conjugation pathway</keyword>
<dbReference type="Gene3D" id="4.10.830.40">
    <property type="match status" value="1"/>
</dbReference>
<dbReference type="GO" id="GO:0008270">
    <property type="term" value="F:zinc ion binding"/>
    <property type="evidence" value="ECO:0007669"/>
    <property type="project" value="UniProtKB-KW"/>
</dbReference>
<keyword evidence="2" id="KW-0479">Metal-binding</keyword>
<dbReference type="SMART" id="SM00336">
    <property type="entry name" value="BBOX"/>
    <property type="match status" value="2"/>
</dbReference>
<feature type="repeat" description="NHL" evidence="8">
    <location>
        <begin position="564"/>
        <end position="608"/>
    </location>
</feature>
<feature type="repeat" description="NHL" evidence="8">
    <location>
        <begin position="485"/>
        <end position="514"/>
    </location>
</feature>
<dbReference type="InterPro" id="IPR001841">
    <property type="entry name" value="Znf_RING"/>
</dbReference>
<feature type="domain" description="B box-type" evidence="10">
    <location>
        <begin position="165"/>
        <end position="205"/>
    </location>
</feature>
<evidence type="ECO:0000256" key="3">
    <source>
        <dbReference type="ARBA" id="ARBA00022737"/>
    </source>
</evidence>
<dbReference type="EnsemblMetazoa" id="Aqu2.1.23708_001">
    <property type="protein sequence ID" value="Aqu2.1.23708_001"/>
    <property type="gene ID" value="Aqu2.1.23708"/>
</dbReference>
<dbReference type="SUPFAM" id="SSF101898">
    <property type="entry name" value="NHL repeat"/>
    <property type="match status" value="1"/>
</dbReference>
<dbReference type="AlphaFoldDB" id="A0A1X7U7S8"/>
<dbReference type="InterPro" id="IPR027370">
    <property type="entry name" value="Znf-RING_euk"/>
</dbReference>
<name>A0A1X7U7S8_AMPQE</name>
<dbReference type="SMART" id="SM00135">
    <property type="entry name" value="LY"/>
    <property type="match status" value="2"/>
</dbReference>
<dbReference type="PROSITE" id="PS51125">
    <property type="entry name" value="NHL"/>
    <property type="match status" value="4"/>
</dbReference>
<evidence type="ECO:0000259" key="10">
    <source>
        <dbReference type="PROSITE" id="PS50119"/>
    </source>
</evidence>
<dbReference type="Gene3D" id="2.120.10.30">
    <property type="entry name" value="TolB, C-terminal domain"/>
    <property type="match status" value="3"/>
</dbReference>
<feature type="repeat" description="NHL" evidence="8">
    <location>
        <begin position="659"/>
        <end position="704"/>
    </location>
</feature>